<dbReference type="InterPro" id="IPR011990">
    <property type="entry name" value="TPR-like_helical_dom_sf"/>
</dbReference>
<evidence type="ECO:0000313" key="5">
    <source>
        <dbReference type="Proteomes" id="UP000236161"/>
    </source>
</evidence>
<dbReference type="Pfam" id="PF20430">
    <property type="entry name" value="Eplus_motif"/>
    <property type="match status" value="1"/>
</dbReference>
<feature type="repeat" description="PPR" evidence="2">
    <location>
        <begin position="351"/>
        <end position="385"/>
    </location>
</feature>
<evidence type="ECO:0000313" key="4">
    <source>
        <dbReference type="EMBL" id="PKA51186.1"/>
    </source>
</evidence>
<dbReference type="GO" id="GO:0009451">
    <property type="term" value="P:RNA modification"/>
    <property type="evidence" value="ECO:0007669"/>
    <property type="project" value="InterPro"/>
</dbReference>
<dbReference type="Gene3D" id="1.25.40.10">
    <property type="entry name" value="Tetratricopeptide repeat domain"/>
    <property type="match status" value="2"/>
</dbReference>
<keyword evidence="1" id="KW-0677">Repeat</keyword>
<dbReference type="PANTHER" id="PTHR47926">
    <property type="entry name" value="PENTATRICOPEPTIDE REPEAT-CONTAINING PROTEIN"/>
    <property type="match status" value="1"/>
</dbReference>
<dbReference type="Proteomes" id="UP000236161">
    <property type="component" value="Unassembled WGS sequence"/>
</dbReference>
<dbReference type="FunFam" id="1.25.40.10:FF:000404">
    <property type="entry name" value="Pentatricopeptide repeat-containing protein chloroplastic"/>
    <property type="match status" value="1"/>
</dbReference>
<gene>
    <name evidence="4" type="primary">PCMP-H51</name>
    <name evidence="4" type="ORF">AXF42_Ash010626</name>
</gene>
<dbReference type="EMBL" id="KZ452014">
    <property type="protein sequence ID" value="PKA51186.1"/>
    <property type="molecule type" value="Genomic_DNA"/>
</dbReference>
<dbReference type="OrthoDB" id="185373at2759"/>
<feature type="repeat" description="PPR" evidence="2">
    <location>
        <begin position="215"/>
        <end position="249"/>
    </location>
</feature>
<dbReference type="PROSITE" id="PS51375">
    <property type="entry name" value="PPR"/>
    <property type="match status" value="4"/>
</dbReference>
<feature type="repeat" description="PPR" evidence="2">
    <location>
        <begin position="316"/>
        <end position="350"/>
    </location>
</feature>
<dbReference type="GO" id="GO:0003723">
    <property type="term" value="F:RNA binding"/>
    <property type="evidence" value="ECO:0007669"/>
    <property type="project" value="InterPro"/>
</dbReference>
<dbReference type="PANTHER" id="PTHR47926:SF461">
    <property type="entry name" value="PENTATRICOPEPTIDE REPEAT SUPERFAMILY PROTEIN"/>
    <property type="match status" value="1"/>
</dbReference>
<dbReference type="Pfam" id="PF01535">
    <property type="entry name" value="PPR"/>
    <property type="match status" value="2"/>
</dbReference>
<dbReference type="Pfam" id="PF13041">
    <property type="entry name" value="PPR_2"/>
    <property type="match status" value="2"/>
</dbReference>
<name>A0A2I0A6M4_9ASPA</name>
<dbReference type="InterPro" id="IPR046849">
    <property type="entry name" value="E2_motif"/>
</dbReference>
<dbReference type="EC" id="3.6.1.-" evidence="4"/>
<dbReference type="InterPro" id="IPR046848">
    <property type="entry name" value="E_motif"/>
</dbReference>
<sequence length="622" mass="70547">MLCSSVHSKHKLFFHSICYRNPTSVAPKTYNTHHLSLREEQIEDRIAFLLHKCPNMKLLRQIHGNLLRNPFLSSSSPSFKFSMSKILCFCALSPSGDIEYARRLFDVIPQPNVFSWNSMIRGLHLFHNQSREPISLYKQMVLSGFANPNSFTIAFVLKACSNISAIAEGRQLHCHAYRYGLDSSPFVQTGLLNFYGKCEEIASARHVFDEISNKNLFAWSAMISGYARIGMVNEALSLFREMQEVGVSPDEVTMVSVISACAKAGALDLGRWVHAFVDRQGIRADFVLSTSLMDMYAKCGLIGKAKEVFDQMLERDTMAWSTMIVGFATHGLVSDALKLFSRMLESKVEPNHVTFLGVLSACSHSGLVSDGQRFWSTMNEFGISPLMEHYGCMVDLLCRAGLFEEAYSFISRMPVQPNAVIWRTLLMGCKKSGFHDKIEIIARNLLQLEPLNAENYVLLSNIYALNSQWDKVSYMRKKMKDSGIRVLPGCSSMEINGFVHDFIVGDDSHPEIKQIRVVLKDISRRVRLSGHLPWISSVLHDVDDEEKQNALCEHSERLAIAFGLLKTKAPTAIRVVKNLRFCSDCHEVTKIISREYEREIIVRDRIRFHKFVNGSCSCNDFW</sequence>
<dbReference type="GO" id="GO:0008270">
    <property type="term" value="F:zinc ion binding"/>
    <property type="evidence" value="ECO:0007669"/>
    <property type="project" value="InterPro"/>
</dbReference>
<keyword evidence="5" id="KW-1185">Reference proteome</keyword>
<dbReference type="InterPro" id="IPR032867">
    <property type="entry name" value="DYW_dom"/>
</dbReference>
<dbReference type="Pfam" id="PF20431">
    <property type="entry name" value="E_motif"/>
    <property type="match status" value="1"/>
</dbReference>
<protein>
    <submittedName>
        <fullName evidence="4">Pentatricopeptide repeat-containing protein</fullName>
        <ecNumber evidence="4">3.6.1.-</ecNumber>
    </submittedName>
</protein>
<dbReference type="AlphaFoldDB" id="A0A2I0A6M4"/>
<proteinExistence type="predicted"/>
<dbReference type="GO" id="GO:0016787">
    <property type="term" value="F:hydrolase activity"/>
    <property type="evidence" value="ECO:0007669"/>
    <property type="project" value="UniProtKB-KW"/>
</dbReference>
<dbReference type="InterPro" id="IPR046960">
    <property type="entry name" value="PPR_At4g14850-like_plant"/>
</dbReference>
<evidence type="ECO:0000259" key="3">
    <source>
        <dbReference type="Pfam" id="PF14432"/>
    </source>
</evidence>
<dbReference type="Pfam" id="PF14432">
    <property type="entry name" value="DYW_deaminase"/>
    <property type="match status" value="1"/>
</dbReference>
<feature type="repeat" description="PPR" evidence="2">
    <location>
        <begin position="285"/>
        <end position="315"/>
    </location>
</feature>
<reference evidence="4 5" key="1">
    <citation type="journal article" date="2017" name="Nature">
        <title>The Apostasia genome and the evolution of orchids.</title>
        <authorList>
            <person name="Zhang G.Q."/>
            <person name="Liu K.W."/>
            <person name="Li Z."/>
            <person name="Lohaus R."/>
            <person name="Hsiao Y.Y."/>
            <person name="Niu S.C."/>
            <person name="Wang J.Y."/>
            <person name="Lin Y.C."/>
            <person name="Xu Q."/>
            <person name="Chen L.J."/>
            <person name="Yoshida K."/>
            <person name="Fujiwara S."/>
            <person name="Wang Z.W."/>
            <person name="Zhang Y.Q."/>
            <person name="Mitsuda N."/>
            <person name="Wang M."/>
            <person name="Liu G.H."/>
            <person name="Pecoraro L."/>
            <person name="Huang H.X."/>
            <person name="Xiao X.J."/>
            <person name="Lin M."/>
            <person name="Wu X.Y."/>
            <person name="Wu W.L."/>
            <person name="Chen Y.Y."/>
            <person name="Chang S.B."/>
            <person name="Sakamoto S."/>
            <person name="Ohme-Takagi M."/>
            <person name="Yagi M."/>
            <person name="Zeng S.J."/>
            <person name="Shen C.Y."/>
            <person name="Yeh C.M."/>
            <person name="Luo Y.B."/>
            <person name="Tsai W.C."/>
            <person name="Van de Peer Y."/>
            <person name="Liu Z.J."/>
        </authorList>
    </citation>
    <scope>NUCLEOTIDE SEQUENCE [LARGE SCALE GENOMIC DNA]</scope>
    <source>
        <strain evidence="5">cv. Shenzhen</strain>
        <tissue evidence="4">Stem</tissue>
    </source>
</reference>
<dbReference type="FunFam" id="1.25.40.10:FF:000427">
    <property type="entry name" value="Pentatricopeptide repeat-containing protein chloroplastic"/>
    <property type="match status" value="1"/>
</dbReference>
<evidence type="ECO:0000256" key="1">
    <source>
        <dbReference type="ARBA" id="ARBA00022737"/>
    </source>
</evidence>
<accession>A0A2I0A6M4</accession>
<keyword evidence="4" id="KW-0378">Hydrolase</keyword>
<dbReference type="InterPro" id="IPR002885">
    <property type="entry name" value="PPR_rpt"/>
</dbReference>
<dbReference type="NCBIfam" id="TIGR00756">
    <property type="entry name" value="PPR"/>
    <property type="match status" value="3"/>
</dbReference>
<organism evidence="4 5">
    <name type="scientific">Apostasia shenzhenica</name>
    <dbReference type="NCBI Taxonomy" id="1088818"/>
    <lineage>
        <taxon>Eukaryota</taxon>
        <taxon>Viridiplantae</taxon>
        <taxon>Streptophyta</taxon>
        <taxon>Embryophyta</taxon>
        <taxon>Tracheophyta</taxon>
        <taxon>Spermatophyta</taxon>
        <taxon>Magnoliopsida</taxon>
        <taxon>Liliopsida</taxon>
        <taxon>Asparagales</taxon>
        <taxon>Orchidaceae</taxon>
        <taxon>Apostasioideae</taxon>
        <taxon>Apostasia</taxon>
    </lineage>
</organism>
<evidence type="ECO:0000256" key="2">
    <source>
        <dbReference type="PROSITE-ProRule" id="PRU00708"/>
    </source>
</evidence>
<feature type="domain" description="DYW" evidence="3">
    <location>
        <begin position="530"/>
        <end position="622"/>
    </location>
</feature>